<comment type="caution">
    <text evidence="2">The sequence shown here is derived from an EMBL/GenBank/DDBJ whole genome shotgun (WGS) entry which is preliminary data.</text>
</comment>
<gene>
    <name evidence="2" type="ORF">G3I71_19415</name>
</gene>
<accession>A0A6B3BUE4</accession>
<sequence length="279" mass="27002">MRRRGVALAGAGVFAVALLAGCSGSGSEPDGDDVAAAVSAEAEASASAAASEGAGAVALSAEGLEAVALADGDVVAGGTVTAQVSDRDFPNAGTVVAKKAVCTPLATVQAGSVLGAPVSVVRRMWIGPQETSGADLGADPSDEELAAAALDATTSFVSLASYGQEAAAKAVMAGIGRAVRECAAGGFVYTVAGKDWVKTVKVQKAGVPAGTGGADEVIAANLTVSVDGVSGPVRVVVVREGGTVGYFPATNLASQATGDDFTLPAALVQAQLAKLASVG</sequence>
<organism evidence="2">
    <name type="scientific">Streptomyces sp. SID12501</name>
    <dbReference type="NCBI Taxonomy" id="2706042"/>
    <lineage>
        <taxon>Bacteria</taxon>
        <taxon>Bacillati</taxon>
        <taxon>Actinomycetota</taxon>
        <taxon>Actinomycetes</taxon>
        <taxon>Kitasatosporales</taxon>
        <taxon>Streptomycetaceae</taxon>
        <taxon>Streptomyces</taxon>
    </lineage>
</organism>
<feature type="signal peptide" evidence="1">
    <location>
        <begin position="1"/>
        <end position="20"/>
    </location>
</feature>
<dbReference type="PROSITE" id="PS51257">
    <property type="entry name" value="PROKAR_LIPOPROTEIN"/>
    <property type="match status" value="1"/>
</dbReference>
<keyword evidence="1" id="KW-0732">Signal</keyword>
<evidence type="ECO:0000313" key="2">
    <source>
        <dbReference type="EMBL" id="NEC87949.1"/>
    </source>
</evidence>
<evidence type="ECO:0008006" key="3">
    <source>
        <dbReference type="Google" id="ProtNLM"/>
    </source>
</evidence>
<evidence type="ECO:0000256" key="1">
    <source>
        <dbReference type="SAM" id="SignalP"/>
    </source>
</evidence>
<dbReference type="RefSeq" id="WP_164316076.1">
    <property type="nucleotide sequence ID" value="NZ_JAAGLU010000015.1"/>
</dbReference>
<protein>
    <recommendedName>
        <fullName evidence="3">Lipoprotein</fullName>
    </recommendedName>
</protein>
<reference evidence="2" key="1">
    <citation type="submission" date="2020-01" db="EMBL/GenBank/DDBJ databases">
        <title>Insect and environment-associated Actinomycetes.</title>
        <authorList>
            <person name="Currrie C."/>
            <person name="Chevrette M."/>
            <person name="Carlson C."/>
            <person name="Stubbendieck R."/>
            <person name="Wendt-Pienkowski E."/>
        </authorList>
    </citation>
    <scope>NUCLEOTIDE SEQUENCE</scope>
    <source>
        <strain evidence="2">SID12501</strain>
    </source>
</reference>
<feature type="chain" id="PRO_5038448979" description="Lipoprotein" evidence="1">
    <location>
        <begin position="21"/>
        <end position="279"/>
    </location>
</feature>
<proteinExistence type="predicted"/>
<dbReference type="AlphaFoldDB" id="A0A6B3BUE4"/>
<dbReference type="EMBL" id="JAAGLU010000015">
    <property type="protein sequence ID" value="NEC87949.1"/>
    <property type="molecule type" value="Genomic_DNA"/>
</dbReference>
<name>A0A6B3BUE4_9ACTN</name>